<accession>A0ABY6GNG7</accession>
<dbReference type="SUPFAM" id="SSF55166">
    <property type="entry name" value="Hedgehog/DD-peptidase"/>
    <property type="match status" value="1"/>
</dbReference>
<reference evidence="2" key="1">
    <citation type="submission" date="2022-10" db="EMBL/GenBank/DDBJ databases">
        <title>Completed Genome Sequence of two octocoral isolated bacterium, Endozoicomonas euniceicola EF212T and Endozoicomonas gorgoniicola PS125T.</title>
        <authorList>
            <person name="Chiou Y.-J."/>
            <person name="Chen Y.-H."/>
        </authorList>
    </citation>
    <scope>NUCLEOTIDE SEQUENCE</scope>
    <source>
        <strain evidence="2">EF212</strain>
    </source>
</reference>
<evidence type="ECO:0000313" key="3">
    <source>
        <dbReference type="Proteomes" id="UP001163255"/>
    </source>
</evidence>
<keyword evidence="2" id="KW-0121">Carboxypeptidase</keyword>
<evidence type="ECO:0000259" key="1">
    <source>
        <dbReference type="Pfam" id="PF08291"/>
    </source>
</evidence>
<dbReference type="Proteomes" id="UP001163255">
    <property type="component" value="Chromosome"/>
</dbReference>
<dbReference type="Pfam" id="PF08291">
    <property type="entry name" value="Peptidase_M15_3"/>
    <property type="match status" value="1"/>
</dbReference>
<gene>
    <name evidence="2" type="ORF">NX720_15340</name>
</gene>
<keyword evidence="3" id="KW-1185">Reference proteome</keyword>
<dbReference type="InterPro" id="IPR013230">
    <property type="entry name" value="Peptidase_M15A_C"/>
</dbReference>
<sequence length="129" mass="14186">MSDSPWKNFTYAELACKCGHCDSQSGRHIDPALMDKVQQLRDRCGPLKVSSAYRCPNHPSERNKPRPGTHAKGLAIDIQCSGVQAFALLKTAIGMGFTGIGVSQKGDHGSRFIHLDISTTGNRPWLWSY</sequence>
<dbReference type="GO" id="GO:0004180">
    <property type="term" value="F:carboxypeptidase activity"/>
    <property type="evidence" value="ECO:0007669"/>
    <property type="project" value="UniProtKB-KW"/>
</dbReference>
<dbReference type="RefSeq" id="WP_262595675.1">
    <property type="nucleotide sequence ID" value="NZ_CP103300.1"/>
</dbReference>
<protein>
    <submittedName>
        <fullName evidence="2">D-Ala-D-Ala carboxypeptidase family metallohydrolase</fullName>
    </submittedName>
</protein>
<keyword evidence="2" id="KW-0645">Protease</keyword>
<name>A0ABY6GNG7_9GAMM</name>
<dbReference type="EMBL" id="CP103300">
    <property type="protein sequence ID" value="UYM14271.1"/>
    <property type="molecule type" value="Genomic_DNA"/>
</dbReference>
<evidence type="ECO:0000313" key="2">
    <source>
        <dbReference type="EMBL" id="UYM14271.1"/>
    </source>
</evidence>
<feature type="domain" description="Peptidase M15A C-terminal" evidence="1">
    <location>
        <begin position="7"/>
        <end position="116"/>
    </location>
</feature>
<proteinExistence type="predicted"/>
<dbReference type="InterPro" id="IPR009045">
    <property type="entry name" value="Zn_M74/Hedgehog-like"/>
</dbReference>
<dbReference type="Gene3D" id="3.30.1380.10">
    <property type="match status" value="1"/>
</dbReference>
<keyword evidence="2" id="KW-0378">Hydrolase</keyword>
<organism evidence="2 3">
    <name type="scientific">Endozoicomonas euniceicola</name>
    <dbReference type="NCBI Taxonomy" id="1234143"/>
    <lineage>
        <taxon>Bacteria</taxon>
        <taxon>Pseudomonadati</taxon>
        <taxon>Pseudomonadota</taxon>
        <taxon>Gammaproteobacteria</taxon>
        <taxon>Oceanospirillales</taxon>
        <taxon>Endozoicomonadaceae</taxon>
        <taxon>Endozoicomonas</taxon>
    </lineage>
</organism>